<organism evidence="5 6">
    <name type="scientific">Halobacillus litoralis</name>
    <dbReference type="NCBI Taxonomy" id="45668"/>
    <lineage>
        <taxon>Bacteria</taxon>
        <taxon>Bacillati</taxon>
        <taxon>Bacillota</taxon>
        <taxon>Bacilli</taxon>
        <taxon>Bacillales</taxon>
        <taxon>Bacillaceae</taxon>
        <taxon>Halobacillus</taxon>
    </lineage>
</organism>
<evidence type="ECO:0000313" key="6">
    <source>
        <dbReference type="Proteomes" id="UP000460949"/>
    </source>
</evidence>
<keyword evidence="4" id="KW-0472">Membrane</keyword>
<dbReference type="AlphaFoldDB" id="A0A845DTL9"/>
<dbReference type="InterPro" id="IPR002037">
    <property type="entry name" value="Glyco_hydro_8"/>
</dbReference>
<name>A0A845DTL9_9BACI</name>
<accession>A0A845DTL9</accession>
<dbReference type="GO" id="GO:0005975">
    <property type="term" value="P:carbohydrate metabolic process"/>
    <property type="evidence" value="ECO:0007669"/>
    <property type="project" value="InterPro"/>
</dbReference>
<dbReference type="Gene3D" id="1.50.10.10">
    <property type="match status" value="1"/>
</dbReference>
<evidence type="ECO:0000313" key="5">
    <source>
        <dbReference type="EMBL" id="MYL20830.1"/>
    </source>
</evidence>
<comment type="similarity">
    <text evidence="1">Belongs to the glycosyl hydrolase 8 (cellulase D) family.</text>
</comment>
<protein>
    <submittedName>
        <fullName evidence="5">Glycosyl hydrolase</fullName>
    </submittedName>
</protein>
<keyword evidence="3" id="KW-0326">Glycosidase</keyword>
<keyword evidence="2 5" id="KW-0378">Hydrolase</keyword>
<dbReference type="SUPFAM" id="SSF48208">
    <property type="entry name" value="Six-hairpin glycosidases"/>
    <property type="match status" value="1"/>
</dbReference>
<dbReference type="Pfam" id="PF01270">
    <property type="entry name" value="Glyco_hydro_8"/>
    <property type="match status" value="1"/>
</dbReference>
<keyword evidence="4" id="KW-1133">Transmembrane helix</keyword>
<dbReference type="GO" id="GO:0004553">
    <property type="term" value="F:hydrolase activity, hydrolyzing O-glycosyl compounds"/>
    <property type="evidence" value="ECO:0007669"/>
    <property type="project" value="InterPro"/>
</dbReference>
<gene>
    <name evidence="5" type="ORF">GLW04_13085</name>
</gene>
<reference evidence="5 6" key="1">
    <citation type="submission" date="2019-11" db="EMBL/GenBank/DDBJ databases">
        <title>Genome sequences of 17 halophilic strains isolated from different environments.</title>
        <authorList>
            <person name="Furrow R.E."/>
        </authorList>
    </citation>
    <scope>NUCLEOTIDE SEQUENCE [LARGE SCALE GENOMIC DNA]</scope>
    <source>
        <strain evidence="5 6">22511_23_Filter</strain>
    </source>
</reference>
<comment type="caution">
    <text evidence="5">The sequence shown here is derived from an EMBL/GenBank/DDBJ whole genome shotgun (WGS) entry which is preliminary data.</text>
</comment>
<feature type="transmembrane region" description="Helical" evidence="4">
    <location>
        <begin position="15"/>
        <end position="32"/>
    </location>
</feature>
<keyword evidence="4" id="KW-0812">Transmembrane</keyword>
<dbReference type="Proteomes" id="UP000460949">
    <property type="component" value="Unassembled WGS sequence"/>
</dbReference>
<evidence type="ECO:0000256" key="1">
    <source>
        <dbReference type="ARBA" id="ARBA00009209"/>
    </source>
</evidence>
<proteinExistence type="inferred from homology"/>
<dbReference type="InterPro" id="IPR012341">
    <property type="entry name" value="6hp_glycosidase-like_sf"/>
</dbReference>
<evidence type="ECO:0000256" key="2">
    <source>
        <dbReference type="ARBA" id="ARBA00022801"/>
    </source>
</evidence>
<dbReference type="EMBL" id="WMET01000003">
    <property type="protein sequence ID" value="MYL20830.1"/>
    <property type="molecule type" value="Genomic_DNA"/>
</dbReference>
<dbReference type="RefSeq" id="WP_160837981.1">
    <property type="nucleotide sequence ID" value="NZ_WMET01000003.1"/>
</dbReference>
<evidence type="ECO:0000256" key="4">
    <source>
        <dbReference type="SAM" id="Phobius"/>
    </source>
</evidence>
<sequence length="369" mass="41678">MKTVQHLKDKGKKTAVWMFVILLVIIGGRLIYGNEDNQDTLTFLKTSLTNDNHTPATYMKPETALDSDEVQGRESLSESMGFLLLYAVEAGNESLFEEQYQLLVDYFMDEEGLIYWKIGSSGSPGVPVNALVDDLRIVKALYAAGDQWNKTKYTDTAEQAAGYISRSLTYQSTLVDYSDQSSGGTAHSLTLSYIDVEGIDLLRQQGHIDPNVYDTTIDVLEEAEPKNVFYPKAYNVEKDSFSYDEEINMIDQMITANNRAQLGLPSNALISFIKEEMEQNGVLYGRYNPSDFEPVVKYESPAVYGFLIMYAIQLEDKELALKAYDRMTAFRSNHMSYRGGYSIHEGNTHIFDNLVPLLAIEKLKHTGWI</sequence>
<evidence type="ECO:0000256" key="3">
    <source>
        <dbReference type="ARBA" id="ARBA00023295"/>
    </source>
</evidence>
<dbReference type="InterPro" id="IPR008928">
    <property type="entry name" value="6-hairpin_glycosidase_sf"/>
</dbReference>